<sequence>MNLNHHRKRSTFQQGGAGGLKRKLPPSEDGDQLLDVSDTSDSQFIKGSKGSSSFSNSPLKAIRPGRRRNDIRDSMDAIPEDLKTMFSHNKSKDVPNLSLKHPFSRKPQVHGISNNQIRYDSNRSPLRRDFEESNHQPLAYSEDNIFLPNSDQFSKNEHFFIQPSSFSQPPKKFFFPPYNSKGDQEPQFPHLFLSDDPYGGLHDELETEETNSGDLTFKPEMTNMGSFNFFGKQPFGLKNEESSTNSNPHFSFQSIPREECDLFSPLKSRRSTVDPNRPNQERQPLFGANDFALK</sequence>
<dbReference type="EMBL" id="VFQX01000036">
    <property type="protein sequence ID" value="KAF0976898.1"/>
    <property type="molecule type" value="Genomic_DNA"/>
</dbReference>
<dbReference type="RefSeq" id="XP_044561611.1">
    <property type="nucleotide sequence ID" value="XM_044707581.1"/>
</dbReference>
<feature type="compositionally biased region" description="Polar residues" evidence="1">
    <location>
        <begin position="273"/>
        <end position="282"/>
    </location>
</feature>
<feature type="compositionally biased region" description="Basic residues" evidence="1">
    <location>
        <begin position="1"/>
        <end position="10"/>
    </location>
</feature>
<feature type="compositionally biased region" description="Low complexity" evidence="1">
    <location>
        <begin position="42"/>
        <end position="57"/>
    </location>
</feature>
<dbReference type="VEuPathDB" id="AmoebaDB:NfTy_068450"/>
<evidence type="ECO:0000256" key="1">
    <source>
        <dbReference type="SAM" id="MobiDB-lite"/>
    </source>
</evidence>
<dbReference type="OrthoDB" id="10482054at2759"/>
<organism evidence="2 3">
    <name type="scientific">Naegleria fowleri</name>
    <name type="common">Brain eating amoeba</name>
    <dbReference type="NCBI Taxonomy" id="5763"/>
    <lineage>
        <taxon>Eukaryota</taxon>
        <taxon>Discoba</taxon>
        <taxon>Heterolobosea</taxon>
        <taxon>Tetramitia</taxon>
        <taxon>Eutetramitia</taxon>
        <taxon>Vahlkampfiidae</taxon>
        <taxon>Naegleria</taxon>
    </lineage>
</organism>
<gene>
    <name evidence="2" type="ORF">FDP41_004193</name>
</gene>
<keyword evidence="3" id="KW-1185">Reference proteome</keyword>
<feature type="region of interest" description="Disordered" evidence="1">
    <location>
        <begin position="1"/>
        <end position="72"/>
    </location>
</feature>
<dbReference type="AlphaFoldDB" id="A0A6A5BS24"/>
<feature type="region of interest" description="Disordered" evidence="1">
    <location>
        <begin position="88"/>
        <end position="120"/>
    </location>
</feature>
<comment type="caution">
    <text evidence="2">The sequence shown here is derived from an EMBL/GenBank/DDBJ whole genome shotgun (WGS) entry which is preliminary data.</text>
</comment>
<dbReference type="VEuPathDB" id="AmoebaDB:NF0041760"/>
<feature type="compositionally biased region" description="Polar residues" evidence="1">
    <location>
        <begin position="111"/>
        <end position="120"/>
    </location>
</feature>
<dbReference type="GeneID" id="68111411"/>
<dbReference type="Proteomes" id="UP000444721">
    <property type="component" value="Unassembled WGS sequence"/>
</dbReference>
<name>A0A6A5BS24_NAEFO</name>
<evidence type="ECO:0000313" key="3">
    <source>
        <dbReference type="Proteomes" id="UP000444721"/>
    </source>
</evidence>
<feature type="region of interest" description="Disordered" evidence="1">
    <location>
        <begin position="266"/>
        <end position="294"/>
    </location>
</feature>
<dbReference type="VEuPathDB" id="AmoebaDB:FDP41_004193"/>
<protein>
    <submittedName>
        <fullName evidence="2">Uncharacterized protein</fullName>
    </submittedName>
</protein>
<accession>A0A6A5BS24</accession>
<proteinExistence type="predicted"/>
<reference evidence="2 3" key="1">
    <citation type="journal article" date="2019" name="Sci. Rep.">
        <title>Nanopore sequencing improves the draft genome of the human pathogenic amoeba Naegleria fowleri.</title>
        <authorList>
            <person name="Liechti N."/>
            <person name="Schurch N."/>
            <person name="Bruggmann R."/>
            <person name="Wittwer M."/>
        </authorList>
    </citation>
    <scope>NUCLEOTIDE SEQUENCE [LARGE SCALE GENOMIC DNA]</scope>
    <source>
        <strain evidence="2 3">ATCC 30894</strain>
    </source>
</reference>
<dbReference type="OMA" id="FEESNHQ"/>
<evidence type="ECO:0000313" key="2">
    <source>
        <dbReference type="EMBL" id="KAF0976898.1"/>
    </source>
</evidence>